<reference evidence="1" key="1">
    <citation type="submission" date="2018-06" db="EMBL/GenBank/DDBJ databases">
        <authorList>
            <person name="Zhirakovskaya E."/>
        </authorList>
    </citation>
    <scope>NUCLEOTIDE SEQUENCE</scope>
</reference>
<organism evidence="1">
    <name type="scientific">hydrothermal vent metagenome</name>
    <dbReference type="NCBI Taxonomy" id="652676"/>
    <lineage>
        <taxon>unclassified sequences</taxon>
        <taxon>metagenomes</taxon>
        <taxon>ecological metagenomes</taxon>
    </lineage>
</organism>
<dbReference type="AlphaFoldDB" id="A0A3B0U3W2"/>
<dbReference type="Gene3D" id="1.20.58.300">
    <property type="entry name" value="FlgN-like"/>
    <property type="match status" value="1"/>
</dbReference>
<gene>
    <name evidence="1" type="ORF">MNBD_ALPHA12-1473</name>
</gene>
<dbReference type="EMBL" id="UOEO01000241">
    <property type="protein sequence ID" value="VAW23670.1"/>
    <property type="molecule type" value="Genomic_DNA"/>
</dbReference>
<evidence type="ECO:0008006" key="2">
    <source>
        <dbReference type="Google" id="ProtNLM"/>
    </source>
</evidence>
<protein>
    <recommendedName>
        <fullName evidence="2">Flagellar protein FlgN</fullName>
    </recommendedName>
</protein>
<evidence type="ECO:0000313" key="1">
    <source>
        <dbReference type="EMBL" id="VAW23670.1"/>
    </source>
</evidence>
<name>A0A3B0U3W2_9ZZZZ</name>
<proteinExistence type="predicted"/>
<accession>A0A3B0U3W2</accession>
<sequence length="155" mass="16794">MSASNAGIKPNQIDARSLCTSTKDVLDNLVDIMNQETVFLRAGHYQQASEISAKKAQIAQQYVALARQVQNEHEWLMSKAPQEMKKLVAGHEKLTTQMAENLRVLATARDVTQTLLSDVAVGVGRAGQPNTYGASGQMNASRSQLSNGIAINRAL</sequence>